<reference evidence="1 2" key="1">
    <citation type="submission" date="2014-02" db="EMBL/GenBank/DDBJ databases">
        <title>The small core and large imbalanced accessory genome model reveals a collaborative survival strategy of Sorangium cellulosum strains in nature.</title>
        <authorList>
            <person name="Han K."/>
            <person name="Peng R."/>
            <person name="Blom J."/>
            <person name="Li Y.-Z."/>
        </authorList>
    </citation>
    <scope>NUCLEOTIDE SEQUENCE [LARGE SCALE GENOMIC DNA]</scope>
    <source>
        <strain evidence="1 2">So0008-312</strain>
    </source>
</reference>
<gene>
    <name evidence="1" type="ORF">BE15_15795</name>
</gene>
<accession>A0A150R0L0</accession>
<name>A0A150R0L0_SORCE</name>
<comment type="caution">
    <text evidence="1">The sequence shown here is derived from an EMBL/GenBank/DDBJ whole genome shotgun (WGS) entry which is preliminary data.</text>
</comment>
<dbReference type="Proteomes" id="UP000075260">
    <property type="component" value="Unassembled WGS sequence"/>
</dbReference>
<organism evidence="1 2">
    <name type="scientific">Sorangium cellulosum</name>
    <name type="common">Polyangium cellulosum</name>
    <dbReference type="NCBI Taxonomy" id="56"/>
    <lineage>
        <taxon>Bacteria</taxon>
        <taxon>Pseudomonadati</taxon>
        <taxon>Myxococcota</taxon>
        <taxon>Polyangia</taxon>
        <taxon>Polyangiales</taxon>
        <taxon>Polyangiaceae</taxon>
        <taxon>Sorangium</taxon>
    </lineage>
</organism>
<dbReference type="EMBL" id="JEMA01000186">
    <property type="protein sequence ID" value="KYF73526.1"/>
    <property type="molecule type" value="Genomic_DNA"/>
</dbReference>
<dbReference type="AlphaFoldDB" id="A0A150R0L0"/>
<protein>
    <submittedName>
        <fullName evidence="1">Uncharacterized protein</fullName>
    </submittedName>
</protein>
<evidence type="ECO:0000313" key="2">
    <source>
        <dbReference type="Proteomes" id="UP000075260"/>
    </source>
</evidence>
<proteinExistence type="predicted"/>
<evidence type="ECO:0000313" key="1">
    <source>
        <dbReference type="EMBL" id="KYF73526.1"/>
    </source>
</evidence>
<sequence length="201" mass="22360">MLRLIARTTLFPRHESIPGSIVKLAEEHVKQYEQFVDPGFVAAPDIVLGGERRLRELQARIASEPGGEEFADRWSAKLGRFLQRVTDEAMQDAVVRDRIGPPLWPVPQLVNVVQQLIIDEPETLLANTPTADRQLWWELAGSVEKNAWNALIWEVVDGSGAGKGPNPFISLVRLQAEGFYPLGLLGQHFIVFAISSSPSDE</sequence>